<gene>
    <name evidence="1" type="ORF">GCM10007320_50910</name>
</gene>
<organism evidence="1 2">
    <name type="scientific">Pseudorhodoferax aquiterrae</name>
    <dbReference type="NCBI Taxonomy" id="747304"/>
    <lineage>
        <taxon>Bacteria</taxon>
        <taxon>Pseudomonadati</taxon>
        <taxon>Pseudomonadota</taxon>
        <taxon>Betaproteobacteria</taxon>
        <taxon>Burkholderiales</taxon>
        <taxon>Comamonadaceae</taxon>
    </lineage>
</organism>
<accession>A0ABQ3GAK9</accession>
<evidence type="ECO:0000313" key="1">
    <source>
        <dbReference type="EMBL" id="GHC96709.1"/>
    </source>
</evidence>
<protein>
    <submittedName>
        <fullName evidence="1">Uncharacterized protein</fullName>
    </submittedName>
</protein>
<reference evidence="2" key="1">
    <citation type="journal article" date="2019" name="Int. J. Syst. Evol. Microbiol.">
        <title>The Global Catalogue of Microorganisms (GCM) 10K type strain sequencing project: providing services to taxonomists for standard genome sequencing and annotation.</title>
        <authorList>
            <consortium name="The Broad Institute Genomics Platform"/>
            <consortium name="The Broad Institute Genome Sequencing Center for Infectious Disease"/>
            <person name="Wu L."/>
            <person name="Ma J."/>
        </authorList>
    </citation>
    <scope>NUCLEOTIDE SEQUENCE [LARGE SCALE GENOMIC DNA]</scope>
    <source>
        <strain evidence="2">KCTC 23314</strain>
    </source>
</reference>
<dbReference type="EMBL" id="BMYK01000022">
    <property type="protein sequence ID" value="GHC96709.1"/>
    <property type="molecule type" value="Genomic_DNA"/>
</dbReference>
<evidence type="ECO:0000313" key="2">
    <source>
        <dbReference type="Proteomes" id="UP000626210"/>
    </source>
</evidence>
<comment type="caution">
    <text evidence="1">The sequence shown here is derived from an EMBL/GenBank/DDBJ whole genome shotgun (WGS) entry which is preliminary data.</text>
</comment>
<name>A0ABQ3GAK9_9BURK</name>
<dbReference type="RefSeq" id="WP_189689675.1">
    <property type="nucleotide sequence ID" value="NZ_BMYK01000022.1"/>
</dbReference>
<keyword evidence="2" id="KW-1185">Reference proteome</keyword>
<sequence>MGQHSYAGLRPGHDAFGRPIRDLDQLSYTDRVLAIRRLAGSLQAQGSGDAAWLGRCLSRYLAGESKGDLVACLGLHPPSGDHRSPAAMVARERRDSLLIQLSIAAGGDRAALRMFQEGADVGQCAQLVEQLRSNPPGSPAAFTRARKRGVSAA</sequence>
<dbReference type="Proteomes" id="UP000626210">
    <property type="component" value="Unassembled WGS sequence"/>
</dbReference>
<proteinExistence type="predicted"/>